<accession>A0A1X9SNF0</accession>
<organism evidence="1 2">
    <name type="scientific">Campylobacter lanienae NCTC 13004</name>
    <dbReference type="NCBI Taxonomy" id="1031753"/>
    <lineage>
        <taxon>Bacteria</taxon>
        <taxon>Pseudomonadati</taxon>
        <taxon>Campylobacterota</taxon>
        <taxon>Epsilonproteobacteria</taxon>
        <taxon>Campylobacterales</taxon>
        <taxon>Campylobacteraceae</taxon>
        <taxon>Campylobacter</taxon>
    </lineage>
</organism>
<dbReference type="AlphaFoldDB" id="A0A1X9SNF0"/>
<sequence>MRKFLFLILFFLILLSGLHGYAYIYSNHIINLVITTLKNREFKIDKITKTNSIFSTNLNFDLIYKDFNLNLNILSKHSAISIFNGIEMIGNIDDFSQKHLAKFRLNIPINSQNINLKADISPIKFIENHSFLELFDTYIEAKMDFEKIYLIKAKLDKAKLKLGDISSKVDGIKFDIKYTDGVSFSDLNLYSSNNLKLNIKNLNTNINFINITAKGINLNAQTTSTNLTDINTNLSAKSIIINGAILKDINSQIRLKNIDPNSYKNFDIKTNNDINQPMLIIDNLSINDLLELKLNLLINPENSFKSLNLDGEIIAYKSISSLINLEFISIYEKFLINNGILIPLNQGYISKFKSNPQNSELIFNNSVKFSDILEEF</sequence>
<dbReference type="EMBL" id="CP015578">
    <property type="protein sequence ID" value="ARQ97730.1"/>
    <property type="molecule type" value="Genomic_DNA"/>
</dbReference>
<gene>
    <name evidence="1" type="ORF">CLAN_0992</name>
</gene>
<protein>
    <recommendedName>
        <fullName evidence="3">DUF945 domain protein</fullName>
    </recommendedName>
</protein>
<dbReference type="Proteomes" id="UP000202031">
    <property type="component" value="Chromosome"/>
</dbReference>
<name>A0A1X9SNF0_9BACT</name>
<evidence type="ECO:0000313" key="1">
    <source>
        <dbReference type="EMBL" id="ARQ97730.1"/>
    </source>
</evidence>
<evidence type="ECO:0008006" key="3">
    <source>
        <dbReference type="Google" id="ProtNLM"/>
    </source>
</evidence>
<proteinExistence type="predicted"/>
<reference evidence="2" key="1">
    <citation type="journal article" date="2017" name="Genome Biol. Evol.">
        <title>Comparative Genomic Analysis Identifies a Campylobacter Clade Deficient in Selenium Metabolism.</title>
        <authorList>
            <person name="Miller W.G."/>
            <person name="Yee E."/>
            <person name="Lopes B.S."/>
            <person name="Chapman M.H."/>
            <person name="Huynh S."/>
            <person name="Bono J.L."/>
            <person name="Parker C.T."/>
            <person name="Strachan N.J.C."/>
            <person name="Forbes K.J."/>
        </authorList>
    </citation>
    <scope>NUCLEOTIDE SEQUENCE [LARGE SCALE GENOMIC DNA]</scope>
    <source>
        <strain evidence="2">NCTC 13004</strain>
    </source>
</reference>
<evidence type="ECO:0000313" key="2">
    <source>
        <dbReference type="Proteomes" id="UP000202031"/>
    </source>
</evidence>
<dbReference type="RefSeq" id="WP_100590737.1">
    <property type="nucleotide sequence ID" value="NZ_CP015578.1"/>
</dbReference>
<dbReference type="GeneID" id="46921464"/>
<dbReference type="KEGG" id="clx:CLAN_0992"/>
<reference evidence="2" key="2">
    <citation type="journal article" date="2017" name="Genome Biol. Evol.">
        <title>Comparative genomic analysis identifies a Campylobacter clade deficient in selenium metabolism.</title>
        <authorList>
            <person name="Miller W.G."/>
            <person name="Yee E."/>
            <person name="Lopes B.S."/>
            <person name="Chapman M.H."/>
            <person name="Huynh S."/>
            <person name="Bono J.L."/>
            <person name="Parker C.T."/>
            <person name="Strachan N.J.C."/>
            <person name="Forbes K.J."/>
        </authorList>
    </citation>
    <scope>NUCLEOTIDE SEQUENCE [LARGE SCALE GENOMIC DNA]</scope>
    <source>
        <strain evidence="2">NCTC 13004</strain>
    </source>
</reference>